<reference evidence="3" key="2">
    <citation type="journal article" date="2017" name="Sci. Rep.">
        <title>Determination of the Genome and Primary Transcriptome of Syngas Fermenting Eubacterium limosum ATCC 8486.</title>
        <authorList>
            <person name="Song Y."/>
            <person name="Shin J."/>
            <person name="Jeong Y."/>
            <person name="Jin S."/>
            <person name="Lee J.K."/>
            <person name="Kim D.R."/>
            <person name="Kim S.C."/>
            <person name="Cho S."/>
            <person name="Cho B.K."/>
        </authorList>
    </citation>
    <scope>NUCLEOTIDE SEQUENCE [LARGE SCALE GENOMIC DNA]</scope>
    <source>
        <strain evidence="3">ATCC 8486</strain>
    </source>
</reference>
<dbReference type="AlphaFoldDB" id="A0AAC9W271"/>
<dbReference type="CDD" id="cd01745">
    <property type="entry name" value="GATase1_2"/>
    <property type="match status" value="1"/>
</dbReference>
<dbReference type="InterPro" id="IPR029062">
    <property type="entry name" value="Class_I_gatase-like"/>
</dbReference>
<dbReference type="EMBL" id="JAQSVD010000010">
    <property type="protein sequence ID" value="MDE1471877.1"/>
    <property type="molecule type" value="Genomic_DNA"/>
</dbReference>
<dbReference type="FunFam" id="3.40.50.880:FF:000030">
    <property type="entry name" value="Gamma-glutamyl-gamma-aminobutyrate hydrolase PuuD"/>
    <property type="match status" value="1"/>
</dbReference>
<organism evidence="1 3">
    <name type="scientific">Eubacterium limosum</name>
    <dbReference type="NCBI Taxonomy" id="1736"/>
    <lineage>
        <taxon>Bacteria</taxon>
        <taxon>Bacillati</taxon>
        <taxon>Bacillota</taxon>
        <taxon>Clostridia</taxon>
        <taxon>Eubacteriales</taxon>
        <taxon>Eubacteriaceae</taxon>
        <taxon>Eubacterium</taxon>
    </lineage>
</organism>
<dbReference type="Proteomes" id="UP000192391">
    <property type="component" value="Chromosome"/>
</dbReference>
<dbReference type="PANTHER" id="PTHR43235">
    <property type="entry name" value="GLUTAMINE AMIDOTRANSFERASE PB2B2.05-RELATED"/>
    <property type="match status" value="1"/>
</dbReference>
<keyword evidence="4" id="KW-1185">Reference proteome</keyword>
<dbReference type="PROSITE" id="PS51273">
    <property type="entry name" value="GATASE_TYPE_1"/>
    <property type="match status" value="1"/>
</dbReference>
<proteinExistence type="predicted"/>
<reference evidence="2 4" key="4">
    <citation type="submission" date="2023-02" db="EMBL/GenBank/DDBJ databases">
        <title>Comparative genome analysis of Eubacterium limosum species.</title>
        <authorList>
            <person name="Bak J.E."/>
        </authorList>
    </citation>
    <scope>NUCLEOTIDE SEQUENCE [LARGE SCALE GENOMIC DNA]</scope>
    <source>
        <strain evidence="2 4">KGMB01548</strain>
    </source>
</reference>
<dbReference type="InterPro" id="IPR044668">
    <property type="entry name" value="PuuD-like"/>
</dbReference>
<evidence type="ECO:0000313" key="4">
    <source>
        <dbReference type="Proteomes" id="UP001215087"/>
    </source>
</evidence>
<dbReference type="RefSeq" id="WP_013378592.1">
    <property type="nucleotide sequence ID" value="NZ_CP019962.1"/>
</dbReference>
<evidence type="ECO:0000313" key="3">
    <source>
        <dbReference type="Proteomes" id="UP000192391"/>
    </source>
</evidence>
<dbReference type="Proteomes" id="UP001215087">
    <property type="component" value="Unassembled WGS sequence"/>
</dbReference>
<reference evidence="1" key="1">
    <citation type="journal article" date="2015" name="Genome Announc.">
        <title>Draft Genome Sequence of Chemolithoautotrophic Acetogenic Butanol-Producing Eubacterium limosum ATCC 8486.</title>
        <authorList>
            <person name="Song Y."/>
            <person name="Cho B.K."/>
        </authorList>
    </citation>
    <scope>NUCLEOTIDE SEQUENCE</scope>
    <source>
        <strain evidence="1">ATCC 8486</strain>
    </source>
</reference>
<dbReference type="GO" id="GO:0005829">
    <property type="term" value="C:cytosol"/>
    <property type="evidence" value="ECO:0007669"/>
    <property type="project" value="TreeGrafter"/>
</dbReference>
<dbReference type="Gene3D" id="3.40.50.880">
    <property type="match status" value="1"/>
</dbReference>
<reference evidence="1" key="3">
    <citation type="submission" date="2017-02" db="EMBL/GenBank/DDBJ databases">
        <title>Integrative analysis reveals regulation of autotrophic growth of syngas fermenting bacteria at the translational level.</title>
        <authorList>
            <person name="Song Y."/>
            <person name="Shin J."/>
            <person name="Jeong Y."/>
            <person name="Jin S."/>
            <person name="Kim D.R."/>
            <person name="Kim S.C."/>
            <person name="Cho S."/>
            <person name="Cho B.-K."/>
        </authorList>
    </citation>
    <scope>NUCLEOTIDE SEQUENCE</scope>
    <source>
        <strain evidence="1">ATCC 8486</strain>
    </source>
</reference>
<gene>
    <name evidence="1" type="ORF">B2M23_04325</name>
    <name evidence="2" type="ORF">PTZ04_16585</name>
</gene>
<dbReference type="EMBL" id="CP019962">
    <property type="protein sequence ID" value="ARD64811.1"/>
    <property type="molecule type" value="Genomic_DNA"/>
</dbReference>
<name>A0AAC9W271_EUBLI</name>
<keyword evidence="2" id="KW-0378">Hydrolase</keyword>
<dbReference type="Pfam" id="PF07722">
    <property type="entry name" value="Peptidase_C26"/>
    <property type="match status" value="1"/>
</dbReference>
<protein>
    <submittedName>
        <fullName evidence="2">Gamma-glutamyl-gamma-aminobutyrate hydrolase family protein</fullName>
    </submittedName>
</protein>
<evidence type="ECO:0000313" key="1">
    <source>
        <dbReference type="EMBL" id="ARD64811.1"/>
    </source>
</evidence>
<evidence type="ECO:0000313" key="2">
    <source>
        <dbReference type="EMBL" id="MDE1471877.1"/>
    </source>
</evidence>
<accession>A0AAC9W271</accession>
<dbReference type="KEGG" id="elim:B2M23_04325"/>
<dbReference type="SUPFAM" id="SSF52317">
    <property type="entry name" value="Class I glutamine amidotransferase-like"/>
    <property type="match status" value="1"/>
</dbReference>
<dbReference type="InterPro" id="IPR011697">
    <property type="entry name" value="Peptidase_C26"/>
</dbReference>
<dbReference type="GO" id="GO:0016811">
    <property type="term" value="F:hydrolase activity, acting on carbon-nitrogen (but not peptide) bonds, in linear amides"/>
    <property type="evidence" value="ECO:0007669"/>
    <property type="project" value="InterPro"/>
</dbReference>
<sequence length="243" mass="27599">MNKKPLIGVLPQYQVAEHKIRIFPEYMDAIMDAGGIPFLLPFARRKKDLKKIVQKLDGFLFTGGQDVSPELYHQDMCHCSNEILPIRDELETQLFKEILKVNRPVLGICRGLQLINVVLGGTLFQDVNIQNKRKMPLQHEQKAAVNVPVHSITIKAASLLYAITKEEHIDVNSFHHQGIKKLGNHLEVVARSNDGLIEAVQIKTLDFGLAVQWHPELLYSDNVHAQKLFKAFIKASKKNSKNR</sequence>
<dbReference type="GeneID" id="68361710"/>
<dbReference type="PANTHER" id="PTHR43235:SF1">
    <property type="entry name" value="GLUTAMINE AMIDOTRANSFERASE PB2B2.05-RELATED"/>
    <property type="match status" value="1"/>
</dbReference>